<evidence type="ECO:0000256" key="4">
    <source>
        <dbReference type="ARBA" id="ARBA00023136"/>
    </source>
</evidence>
<keyword evidence="8" id="KW-0732">Signal</keyword>
<evidence type="ECO:0000313" key="14">
    <source>
        <dbReference type="Proteomes" id="UP000663852"/>
    </source>
</evidence>
<evidence type="ECO:0000259" key="9">
    <source>
        <dbReference type="PROSITE" id="PS50026"/>
    </source>
</evidence>
<reference evidence="12" key="1">
    <citation type="submission" date="2021-02" db="EMBL/GenBank/DDBJ databases">
        <authorList>
            <person name="Nowell W R."/>
        </authorList>
    </citation>
    <scope>NUCLEOTIDE SEQUENCE</scope>
</reference>
<dbReference type="InterPro" id="IPR017452">
    <property type="entry name" value="GPCR_Rhodpsn_7TM"/>
</dbReference>
<dbReference type="PANTHER" id="PTHR24033:SF151">
    <property type="entry name" value="NOTCH 2"/>
    <property type="match status" value="1"/>
</dbReference>
<comment type="caution">
    <text evidence="12">The sequence shown here is derived from an EMBL/GenBank/DDBJ whole genome shotgun (WGS) entry which is preliminary data.</text>
</comment>
<evidence type="ECO:0000313" key="13">
    <source>
        <dbReference type="Proteomes" id="UP000663828"/>
    </source>
</evidence>
<gene>
    <name evidence="12" type="ORF">EDS130_LOCUS42844</name>
    <name evidence="11" type="ORF">XAT740_LOCUS35607</name>
</gene>
<dbReference type="Pfam" id="PF00008">
    <property type="entry name" value="EGF"/>
    <property type="match status" value="1"/>
</dbReference>
<evidence type="ECO:0000259" key="10">
    <source>
        <dbReference type="PROSITE" id="PS50262"/>
    </source>
</evidence>
<evidence type="ECO:0000256" key="6">
    <source>
        <dbReference type="PROSITE-ProRule" id="PRU00076"/>
    </source>
</evidence>
<dbReference type="GO" id="GO:0004930">
    <property type="term" value="F:G protein-coupled receptor activity"/>
    <property type="evidence" value="ECO:0007669"/>
    <property type="project" value="InterPro"/>
</dbReference>
<dbReference type="PROSITE" id="PS00022">
    <property type="entry name" value="EGF_1"/>
    <property type="match status" value="3"/>
</dbReference>
<dbReference type="OrthoDB" id="10014052at2759"/>
<feature type="signal peptide" evidence="8">
    <location>
        <begin position="1"/>
        <end position="18"/>
    </location>
</feature>
<feature type="chain" id="PRO_5036228979" evidence="8">
    <location>
        <begin position="19"/>
        <end position="1517"/>
    </location>
</feature>
<feature type="transmembrane region" description="Helical" evidence="7">
    <location>
        <begin position="1435"/>
        <end position="1455"/>
    </location>
</feature>
<keyword evidence="6" id="KW-0245">EGF-like domain</keyword>
<dbReference type="PROSITE" id="PS50026">
    <property type="entry name" value="EGF_3"/>
    <property type="match status" value="2"/>
</dbReference>
<proteinExistence type="predicted"/>
<dbReference type="SMART" id="SM00181">
    <property type="entry name" value="EGF"/>
    <property type="match status" value="3"/>
</dbReference>
<feature type="domain" description="EGF-like" evidence="9">
    <location>
        <begin position="858"/>
        <end position="897"/>
    </location>
</feature>
<keyword evidence="2 7" id="KW-0812">Transmembrane</keyword>
<feature type="transmembrane region" description="Helical" evidence="7">
    <location>
        <begin position="1246"/>
        <end position="1269"/>
    </location>
</feature>
<dbReference type="Proteomes" id="UP000663828">
    <property type="component" value="Unassembled WGS sequence"/>
</dbReference>
<dbReference type="Proteomes" id="UP000663852">
    <property type="component" value="Unassembled WGS sequence"/>
</dbReference>
<evidence type="ECO:0000256" key="1">
    <source>
        <dbReference type="ARBA" id="ARBA00004370"/>
    </source>
</evidence>
<protein>
    <submittedName>
        <fullName evidence="12">Uncharacterized protein</fullName>
    </submittedName>
</protein>
<dbReference type="SMART" id="SM00192">
    <property type="entry name" value="LDLa"/>
    <property type="match status" value="5"/>
</dbReference>
<dbReference type="PANTHER" id="PTHR24033">
    <property type="entry name" value="EGF-LIKE DOMAIN-CONTAINING PROTEIN"/>
    <property type="match status" value="1"/>
</dbReference>
<evidence type="ECO:0000313" key="12">
    <source>
        <dbReference type="EMBL" id="CAF1504535.1"/>
    </source>
</evidence>
<name>A0A815TS07_ADIRI</name>
<dbReference type="EMBL" id="CAJNOR010003583">
    <property type="protein sequence ID" value="CAF1427844.1"/>
    <property type="molecule type" value="Genomic_DNA"/>
</dbReference>
<keyword evidence="13" id="KW-1185">Reference proteome</keyword>
<feature type="transmembrane region" description="Helical" evidence="7">
    <location>
        <begin position="1384"/>
        <end position="1405"/>
    </location>
</feature>
<accession>A0A815TS07</accession>
<comment type="subcellular location">
    <subcellularLocation>
        <location evidence="1">Membrane</location>
    </subcellularLocation>
</comment>
<evidence type="ECO:0000256" key="3">
    <source>
        <dbReference type="ARBA" id="ARBA00022989"/>
    </source>
</evidence>
<feature type="disulfide bond" evidence="6">
    <location>
        <begin position="887"/>
        <end position="896"/>
    </location>
</feature>
<dbReference type="Gene3D" id="1.20.1070.10">
    <property type="entry name" value="Rhodopsin 7-helix transmembrane proteins"/>
    <property type="match status" value="1"/>
</dbReference>
<evidence type="ECO:0000256" key="5">
    <source>
        <dbReference type="ARBA" id="ARBA00023157"/>
    </source>
</evidence>
<evidence type="ECO:0000313" key="11">
    <source>
        <dbReference type="EMBL" id="CAF1427844.1"/>
    </source>
</evidence>
<dbReference type="PROSITE" id="PS50262">
    <property type="entry name" value="G_PROTEIN_RECEP_F1_2"/>
    <property type="match status" value="1"/>
</dbReference>
<feature type="disulfide bond" evidence="6">
    <location>
        <begin position="862"/>
        <end position="872"/>
    </location>
</feature>
<comment type="caution">
    <text evidence="6">Lacks conserved residue(s) required for the propagation of feature annotation.</text>
</comment>
<dbReference type="SUPFAM" id="SSF81321">
    <property type="entry name" value="Family A G protein-coupled receptor-like"/>
    <property type="match status" value="1"/>
</dbReference>
<dbReference type="InterPro" id="IPR002172">
    <property type="entry name" value="LDrepeatLR_classA_rpt"/>
</dbReference>
<dbReference type="PRINTS" id="PR00261">
    <property type="entry name" value="LDLRECEPTOR"/>
</dbReference>
<feature type="transmembrane region" description="Helical" evidence="7">
    <location>
        <begin position="1213"/>
        <end position="1234"/>
    </location>
</feature>
<feature type="domain" description="EGF-like" evidence="9">
    <location>
        <begin position="935"/>
        <end position="980"/>
    </location>
</feature>
<evidence type="ECO:0000256" key="8">
    <source>
        <dbReference type="SAM" id="SignalP"/>
    </source>
</evidence>
<dbReference type="InterPro" id="IPR051830">
    <property type="entry name" value="NOTCH_homolog"/>
</dbReference>
<evidence type="ECO:0000256" key="2">
    <source>
        <dbReference type="ARBA" id="ARBA00022692"/>
    </source>
</evidence>
<dbReference type="Gene3D" id="2.10.25.10">
    <property type="entry name" value="Laminin"/>
    <property type="match status" value="2"/>
</dbReference>
<keyword evidence="5 6" id="KW-1015">Disulfide bond</keyword>
<sequence>MRYLFYFILLRYILNTLQFNLYYTDDINENEDYQALQYNCLRFSDYFEEINSNRDILTFCLNEFTAKFSISNVDSFPKFTFNELSKENISSEQLYNWHTPIDIIERYQSYLNQSFPQALENEIVYNCTLPRFGPVCQYDFENDYLNFSNLQEMMEIYYENHEYNPSNLSCYIHMQCDRGLSLVCLDWTEICDGIIDCFDDGIDEKYCTKLEFEQWKKNFYGHITGLPSTFDNKVPSNENEEHICDRIFLTSSCSPTRFTKLIQMGFFIKYHDLSMNCWLAFKCIFQRYIPFEAYCNDYCVNDQCITIIEEFCPDMIFISDLPFFFDHFYLAYLKSDLILFNNGKFRYPHICYNGSKYDDYFDITLKILFNNASCYGDMYSTFATSNKLDRTYFSIILSRLLEAIELTNTTSFSCTQSDAYQCINSSKCISIESINDYIYDCPHKDDEQLTEFNDTDLIFAMLNGCGFCVDDGNFEMEDVRKYISFRTICDGYTILKPKFINGRRETDETECEHWECNNIYTRCNHFWNCLDGADEVGCRIEPTINCSSNEHICISSQDNKLICISLTKMNDGVIDCLGAMDEFRTSRQEYREQRPRFYCQSQNSAVYLTSNRLCNGVTDCDYNDDERVCNVKNYCNLDFRPSSVKMISDIQNFLCKSVEPTVLKMIVYFTLDSSSTSDLISFDNMQSIESDSFKVSNDLKIIQQQSQCHRGLSIRTWLDNEYNQSIITCFCPLSYYGDQCQYQNQRVTLGLRFRSLSDSIRTLFVIIISLIDQSNKRIVHSVEQFTYLSVRDCNSYFINKYTYSTRPKNEMNNYSIHIDIYEQDSFIYRASLLFPILSQILPVYSMQLTIDIPKSESKFERCANHRCIHGKCLKYTNNQDSSDFCQCTPGWTGQYCHIPFNCTCSSDSLCIGITASQRSICVCPIHKFGPRCYLQRTICQTNIDSKCQHGGTCIPFDEYRIKEPRFMCICPIGFSGDRCEILDLKIILSFEISLLSQSIFVHFIEIIEDNKPIRTTTFQTISFVQNLLTIAWSQPFHLVFIEIGKNNYYLTVVDKTYNRSRTINKIIQSSDRCPYINELFNKTIVNLHLLRRIKYYHIPCRDLPMNLSCFYDDIHLCICYQYEQKRLTNCFEFNHSMTFDCEGQNACKNGGQCFQDSLSCLRRTMCLCSSCYYGQKCQFTSSGFGLTLDNILGYHIRLNMGIQHQTNIVKVSIVLNIIFIIVGFINGILALITFKNKVVREVGCGLYLLGSSITTLLIVFIFAFKFWILIFTQMLMISNEVFLRIQCISLDFFIQICLNMDQWLNACVACERAMTIIKGVRFKKDQSRNSAKKVIIVLLIFCVLTSIHDPINRHIIHEEHDNTYEKRIWCIVTYSSRLQIYNSLIHTFQFFVPFILNFISAVILITKKTNNQSNLETKQTRLKIFMKNCRQHQHLLIAPVVLVILSIPRLIISFVSKCMKTNNNDVWLYLMGYFISFISPVLTFVIFIVPSKFYRKEFRKSVVQYRTLLRKRFGILS</sequence>
<dbReference type="EMBL" id="CAJNOJ010000655">
    <property type="protein sequence ID" value="CAF1504535.1"/>
    <property type="molecule type" value="Genomic_DNA"/>
</dbReference>
<feature type="transmembrane region" description="Helical" evidence="7">
    <location>
        <begin position="1467"/>
        <end position="1489"/>
    </location>
</feature>
<evidence type="ECO:0000256" key="7">
    <source>
        <dbReference type="SAM" id="Phobius"/>
    </source>
</evidence>
<dbReference type="Pfam" id="PF00001">
    <property type="entry name" value="7tm_1"/>
    <property type="match status" value="1"/>
</dbReference>
<feature type="transmembrane region" description="Helical" evidence="7">
    <location>
        <begin position="1331"/>
        <end position="1348"/>
    </location>
</feature>
<feature type="disulfide bond" evidence="6">
    <location>
        <begin position="970"/>
        <end position="979"/>
    </location>
</feature>
<dbReference type="CDD" id="cd00054">
    <property type="entry name" value="EGF_CA"/>
    <property type="match status" value="1"/>
</dbReference>
<dbReference type="PROSITE" id="PS01186">
    <property type="entry name" value="EGF_2"/>
    <property type="match status" value="2"/>
</dbReference>
<organism evidence="12 14">
    <name type="scientific">Adineta ricciae</name>
    <name type="common">Rotifer</name>
    <dbReference type="NCBI Taxonomy" id="249248"/>
    <lineage>
        <taxon>Eukaryota</taxon>
        <taxon>Metazoa</taxon>
        <taxon>Spiralia</taxon>
        <taxon>Gnathifera</taxon>
        <taxon>Rotifera</taxon>
        <taxon>Eurotatoria</taxon>
        <taxon>Bdelloidea</taxon>
        <taxon>Adinetida</taxon>
        <taxon>Adinetidae</taxon>
        <taxon>Adineta</taxon>
    </lineage>
</organism>
<feature type="domain" description="G-protein coupled receptors family 1 profile" evidence="10">
    <location>
        <begin position="1225"/>
        <end position="1487"/>
    </location>
</feature>
<dbReference type="GO" id="GO:0016020">
    <property type="term" value="C:membrane"/>
    <property type="evidence" value="ECO:0007669"/>
    <property type="project" value="UniProtKB-SubCell"/>
</dbReference>
<keyword evidence="4 7" id="KW-0472">Membrane</keyword>
<dbReference type="InterPro" id="IPR000742">
    <property type="entry name" value="EGF"/>
</dbReference>
<dbReference type="InterPro" id="IPR000276">
    <property type="entry name" value="GPCR_Rhodpsn"/>
</dbReference>
<dbReference type="SUPFAM" id="SSF57196">
    <property type="entry name" value="EGF/Laminin"/>
    <property type="match status" value="1"/>
</dbReference>
<keyword evidence="3 7" id="KW-1133">Transmembrane helix</keyword>